<proteinExistence type="predicted"/>
<comment type="caution">
    <text evidence="1">The sequence shown here is derived from an EMBL/GenBank/DDBJ whole genome shotgun (WGS) entry which is preliminary data.</text>
</comment>
<gene>
    <name evidence="1" type="ORF">LCGC14_1711800</name>
</gene>
<accession>A0A0F9HEM4</accession>
<name>A0A0F9HEM4_9ZZZZ</name>
<protein>
    <submittedName>
        <fullName evidence="1">Uncharacterized protein</fullName>
    </submittedName>
</protein>
<evidence type="ECO:0000313" key="1">
    <source>
        <dbReference type="EMBL" id="KKM13876.1"/>
    </source>
</evidence>
<sequence>MSLEELISIERVELQATKERLKEVRKDILPLLDIEILLYALKSVPFANEVRGVQILEALNECLDYELYGKTGGWSCKTVANKIGQLKNLVLYDYLIEGSLIVYHSKNLEWDLCYNINFT</sequence>
<dbReference type="AlphaFoldDB" id="A0A0F9HEM4"/>
<dbReference type="EMBL" id="LAZR01015276">
    <property type="protein sequence ID" value="KKM13876.1"/>
    <property type="molecule type" value="Genomic_DNA"/>
</dbReference>
<reference evidence="1" key="1">
    <citation type="journal article" date="2015" name="Nature">
        <title>Complex archaea that bridge the gap between prokaryotes and eukaryotes.</title>
        <authorList>
            <person name="Spang A."/>
            <person name="Saw J.H."/>
            <person name="Jorgensen S.L."/>
            <person name="Zaremba-Niedzwiedzka K."/>
            <person name="Martijn J."/>
            <person name="Lind A.E."/>
            <person name="van Eijk R."/>
            <person name="Schleper C."/>
            <person name="Guy L."/>
            <person name="Ettema T.J."/>
        </authorList>
    </citation>
    <scope>NUCLEOTIDE SEQUENCE</scope>
</reference>
<organism evidence="1">
    <name type="scientific">marine sediment metagenome</name>
    <dbReference type="NCBI Taxonomy" id="412755"/>
    <lineage>
        <taxon>unclassified sequences</taxon>
        <taxon>metagenomes</taxon>
        <taxon>ecological metagenomes</taxon>
    </lineage>
</organism>